<dbReference type="SMART" id="SM00847">
    <property type="entry name" value="HA2"/>
    <property type="match status" value="1"/>
</dbReference>
<evidence type="ECO:0000256" key="1">
    <source>
        <dbReference type="ARBA" id="ARBA00004496"/>
    </source>
</evidence>
<evidence type="ECO:0000313" key="20">
    <source>
        <dbReference type="EMBL" id="CAH1106363.1"/>
    </source>
</evidence>
<keyword evidence="14" id="KW-0469">Meiosis</keyword>
<dbReference type="SMART" id="SM00333">
    <property type="entry name" value="TUDOR"/>
    <property type="match status" value="1"/>
</dbReference>
<evidence type="ECO:0000256" key="4">
    <source>
        <dbReference type="ARBA" id="ARBA00013352"/>
    </source>
</evidence>
<dbReference type="Pfam" id="PF00567">
    <property type="entry name" value="TUDOR"/>
    <property type="match status" value="1"/>
</dbReference>
<evidence type="ECO:0000256" key="13">
    <source>
        <dbReference type="ARBA" id="ARBA00023158"/>
    </source>
</evidence>
<comment type="subcellular location">
    <subcellularLocation>
        <location evidence="1">Cytoplasm</location>
    </subcellularLocation>
</comment>
<comment type="similarity">
    <text evidence="2">Belongs to the DEAD box helicase family. DEAH subfamily.</text>
</comment>
<dbReference type="GO" id="GO:0005524">
    <property type="term" value="F:ATP binding"/>
    <property type="evidence" value="ECO:0007669"/>
    <property type="project" value="UniProtKB-KW"/>
</dbReference>
<evidence type="ECO:0000259" key="19">
    <source>
        <dbReference type="SMART" id="SM00847"/>
    </source>
</evidence>
<name>A0A9P0CUB6_9CUCU</name>
<dbReference type="OrthoDB" id="66977at2759"/>
<dbReference type="GO" id="GO:0007283">
    <property type="term" value="P:spermatogenesis"/>
    <property type="evidence" value="ECO:0007669"/>
    <property type="project" value="UniProtKB-KW"/>
</dbReference>
<evidence type="ECO:0000256" key="14">
    <source>
        <dbReference type="ARBA" id="ARBA00023254"/>
    </source>
</evidence>
<dbReference type="Gene3D" id="2.40.50.90">
    <property type="match status" value="1"/>
</dbReference>
<accession>A0A9P0CUB6</accession>
<feature type="domain" description="Helicase ATP-binding" evidence="17">
    <location>
        <begin position="100"/>
        <end position="296"/>
    </location>
</feature>
<dbReference type="SMART" id="SM00487">
    <property type="entry name" value="DEXDc"/>
    <property type="match status" value="1"/>
</dbReference>
<feature type="domain" description="Helicase C-terminal" evidence="18">
    <location>
        <begin position="366"/>
        <end position="478"/>
    </location>
</feature>
<reference evidence="20" key="1">
    <citation type="submission" date="2022-01" db="EMBL/GenBank/DDBJ databases">
        <authorList>
            <person name="King R."/>
        </authorList>
    </citation>
    <scope>NUCLEOTIDE SEQUENCE</scope>
</reference>
<keyword evidence="8" id="KW-0221">Differentiation</keyword>
<sequence length="1444" mass="165280">MNKLLSDLQKKPVVPTGQVNGVMGVDFNDEEFSSTDEEDDACESYEQNYVSEEMQKYASIAAKEEPSSMSDVEGVDGIHYKNNPLNVYTQYHFDRTPVKKELPIDSFREKILHLTEVNNVLVIQGPTGCGKTTQVPQYILDDAREKTEYCNIVVTQPRRIATINVAKRVCEERGWTLGTVCGYQVGLEKKISPDMILTYVTTGILLQKIIKAKSLHQFTHIIVDEIHERNQELDFLLLIIRRFLFTNSPRTKVILMSATIEAEEFAYYFRSHNMNAALPAPIIYVNKQNSYTKTTYYLDNLQTAFDATRASLPDFEIDKPEISDGLWKIFTFLVSIIDKLDVIDHNTMKPIIGSVLVFLPGIHEIEEASKLLQQRYIDVSKDKESTPIKWDIIPLHSSLPNDDLAKAFAPARVGTRKVILSTNIAESSITVPDSYYVIDFCMTKIMTVDPMTKYMSLKLEWASHVNCDQRAGRVGRIGNGRIYRLVPRNFYQRKMTAKGIPEILRAPLERVVLQSKMLNLNDTPQQILALAINPPNLNNIKLTILNLKELGGLLQTCRGKYTASDGDITFLGTVMASLPVDIHLSKLIVLGYLFSCLDEAVIMAAGCSIQNIFSIPFQQRFNAYRKILLWADGSFSDLIACLNLYRVWQGCKRDNKFENFYAENRWCKMNLVSLKGLREWNMLVTEIKQRLEFMNIRTIPKQEQLRHDEGPLILKIIAAGAFYPNYYIREPSSDLDEKEAVKVVGGRNPFLCVYLTGMDLSQPGPLYIRAIKALFRNENEAESNISVGFDGSSKVYIEFKNYNKAHEQLTVSVDGRQMIADTIAGKIPKEVYEAVRKRQLRYPMELKVLPALEAWKWAEEKGFKRKSTLQKMEDYPVPSISNANNWVDMCSPIPSLDREWIEIKITEHIDAGHFWANLLDSEIYLAKLEEILNKTVLHAVVASNNTVKLGKMYAAKYFEDNIFYRCQIVSVNPNFAQVIFVDYGNIQQVPINEVYILPNRPECQIPPLGIECVLYGIQPSRKANPKGVWTEESNLYWKKQTCNVLLHGKVHSVVDNIINLELFKQDPHVRMNVKSINRMMIEQGYADPAAESFLSKADHEKRCQVYKSENPTMEAIRLSFDKVENYEDFEAPRISKDYNIIYLKGPFSPLEMRMYGCIESAGNKLIDVEGSSVNTVLLNSEPQNYHTRLLVAGYVSQTSEGHRLKLRQTTLMPNIPGLPVLLTLLFCPTMQPKLTEDGTRVASILCGLGYDKYMNKPYYPAHDFTLDLDTELTEDEINRINRVRFSLNQGIKLMAEISNQMSVQDEMLRIQKSLKRDLINLIYSERKVIERTSVKNANVWGKNNFEAQELKPNISDETEDVWPLLWFVKLHKKNHPHIGKNLAELESMAKRLTPATETECLLCRENLLFLHDIRTHLISQDHKERVSIYYQDCQNSGTLEAEED</sequence>
<keyword evidence="21" id="KW-1185">Reference proteome</keyword>
<dbReference type="InterPro" id="IPR002999">
    <property type="entry name" value="Tudor"/>
</dbReference>
<dbReference type="SUPFAM" id="SSF63748">
    <property type="entry name" value="Tudor/PWWP/MBT"/>
    <property type="match status" value="1"/>
</dbReference>
<dbReference type="InterPro" id="IPR035437">
    <property type="entry name" value="SNase_OB-fold_sf"/>
</dbReference>
<dbReference type="CDD" id="cd18791">
    <property type="entry name" value="SF2_C_RHA"/>
    <property type="match status" value="1"/>
</dbReference>
<dbReference type="EC" id="3.6.4.13" evidence="3"/>
<dbReference type="Pfam" id="PF00271">
    <property type="entry name" value="Helicase_C"/>
    <property type="match status" value="1"/>
</dbReference>
<evidence type="ECO:0000256" key="11">
    <source>
        <dbReference type="ARBA" id="ARBA00022840"/>
    </source>
</evidence>
<comment type="catalytic activity">
    <reaction evidence="15">
        <text>ATP + H2O = ADP + phosphate + H(+)</text>
        <dbReference type="Rhea" id="RHEA:13065"/>
        <dbReference type="ChEBI" id="CHEBI:15377"/>
        <dbReference type="ChEBI" id="CHEBI:15378"/>
        <dbReference type="ChEBI" id="CHEBI:30616"/>
        <dbReference type="ChEBI" id="CHEBI:43474"/>
        <dbReference type="ChEBI" id="CHEBI:456216"/>
        <dbReference type="EC" id="3.6.4.13"/>
    </reaction>
</comment>
<dbReference type="Gene3D" id="3.40.50.300">
    <property type="entry name" value="P-loop containing nucleotide triphosphate hydrolases"/>
    <property type="match status" value="2"/>
</dbReference>
<evidence type="ECO:0000256" key="2">
    <source>
        <dbReference type="ARBA" id="ARBA00008792"/>
    </source>
</evidence>
<feature type="domain" description="Helicase-associated" evidence="19">
    <location>
        <begin position="542"/>
        <end position="642"/>
    </location>
</feature>
<evidence type="ECO:0000256" key="15">
    <source>
        <dbReference type="ARBA" id="ARBA00047984"/>
    </source>
</evidence>
<evidence type="ECO:0000256" key="3">
    <source>
        <dbReference type="ARBA" id="ARBA00012552"/>
    </source>
</evidence>
<dbReference type="PANTHER" id="PTHR18934:SF113">
    <property type="entry name" value="ATP-DEPENDENT RNA HELICASE TDRD9"/>
    <property type="match status" value="1"/>
</dbReference>
<evidence type="ECO:0000259" key="17">
    <source>
        <dbReference type="SMART" id="SM00487"/>
    </source>
</evidence>
<dbReference type="SMART" id="SM00490">
    <property type="entry name" value="HELICc"/>
    <property type="match status" value="1"/>
</dbReference>
<dbReference type="GO" id="GO:0003723">
    <property type="term" value="F:RNA binding"/>
    <property type="evidence" value="ECO:0007669"/>
    <property type="project" value="TreeGrafter"/>
</dbReference>
<protein>
    <recommendedName>
        <fullName evidence="4">Probable ATP-dependent RNA helicase spindle-E</fullName>
        <ecNumber evidence="3">3.6.4.13</ecNumber>
    </recommendedName>
</protein>
<dbReference type="Proteomes" id="UP001153636">
    <property type="component" value="Chromosome 2"/>
</dbReference>
<gene>
    <name evidence="20" type="ORF">PSYICH_LOCUS7660</name>
</gene>
<dbReference type="Pfam" id="PF00270">
    <property type="entry name" value="DEAD"/>
    <property type="match status" value="1"/>
</dbReference>
<keyword evidence="9" id="KW-0378">Hydrolase</keyword>
<feature type="domain" description="Tudor" evidence="16">
    <location>
        <begin position="945"/>
        <end position="1002"/>
    </location>
</feature>
<evidence type="ECO:0000256" key="9">
    <source>
        <dbReference type="ARBA" id="ARBA00022801"/>
    </source>
</evidence>
<keyword evidence="13" id="KW-0943">RNA-mediated gene silencing</keyword>
<dbReference type="Gene3D" id="1.20.120.1080">
    <property type="match status" value="1"/>
</dbReference>
<evidence type="ECO:0000313" key="21">
    <source>
        <dbReference type="Proteomes" id="UP001153636"/>
    </source>
</evidence>
<keyword evidence="7" id="KW-0547">Nucleotide-binding</keyword>
<dbReference type="GO" id="GO:0031047">
    <property type="term" value="P:regulatory ncRNA-mediated gene silencing"/>
    <property type="evidence" value="ECO:0007669"/>
    <property type="project" value="UniProtKB-KW"/>
</dbReference>
<proteinExistence type="inferred from homology"/>
<keyword evidence="11" id="KW-0067">ATP-binding</keyword>
<keyword evidence="6" id="KW-0963">Cytoplasm</keyword>
<evidence type="ECO:0000256" key="8">
    <source>
        <dbReference type="ARBA" id="ARBA00022782"/>
    </source>
</evidence>
<dbReference type="PANTHER" id="PTHR18934">
    <property type="entry name" value="ATP-DEPENDENT RNA HELICASE"/>
    <property type="match status" value="1"/>
</dbReference>
<dbReference type="Gene3D" id="2.30.30.140">
    <property type="match status" value="1"/>
</dbReference>
<dbReference type="InterPro" id="IPR007502">
    <property type="entry name" value="Helicase-assoc_dom"/>
</dbReference>
<organism evidence="20 21">
    <name type="scientific">Psylliodes chrysocephalus</name>
    <dbReference type="NCBI Taxonomy" id="3402493"/>
    <lineage>
        <taxon>Eukaryota</taxon>
        <taxon>Metazoa</taxon>
        <taxon>Ecdysozoa</taxon>
        <taxon>Arthropoda</taxon>
        <taxon>Hexapoda</taxon>
        <taxon>Insecta</taxon>
        <taxon>Pterygota</taxon>
        <taxon>Neoptera</taxon>
        <taxon>Endopterygota</taxon>
        <taxon>Coleoptera</taxon>
        <taxon>Polyphaga</taxon>
        <taxon>Cucujiformia</taxon>
        <taxon>Chrysomeloidea</taxon>
        <taxon>Chrysomelidae</taxon>
        <taxon>Galerucinae</taxon>
        <taxon>Alticini</taxon>
        <taxon>Psylliodes</taxon>
    </lineage>
</organism>
<dbReference type="InterPro" id="IPR027417">
    <property type="entry name" value="P-loop_NTPase"/>
</dbReference>
<dbReference type="EMBL" id="OV651814">
    <property type="protein sequence ID" value="CAH1106363.1"/>
    <property type="molecule type" value="Genomic_DNA"/>
</dbReference>
<keyword evidence="10" id="KW-0347">Helicase</keyword>
<dbReference type="GO" id="GO:0016787">
    <property type="term" value="F:hydrolase activity"/>
    <property type="evidence" value="ECO:0007669"/>
    <property type="project" value="UniProtKB-KW"/>
</dbReference>
<evidence type="ECO:0000256" key="7">
    <source>
        <dbReference type="ARBA" id="ARBA00022741"/>
    </source>
</evidence>
<evidence type="ECO:0000259" key="16">
    <source>
        <dbReference type="SMART" id="SM00333"/>
    </source>
</evidence>
<keyword evidence="12" id="KW-0744">Spermatogenesis</keyword>
<dbReference type="GO" id="GO:0003724">
    <property type="term" value="F:RNA helicase activity"/>
    <property type="evidence" value="ECO:0007669"/>
    <property type="project" value="UniProtKB-EC"/>
</dbReference>
<dbReference type="GO" id="GO:0005737">
    <property type="term" value="C:cytoplasm"/>
    <property type="evidence" value="ECO:0007669"/>
    <property type="project" value="UniProtKB-SubCell"/>
</dbReference>
<evidence type="ECO:0000256" key="5">
    <source>
        <dbReference type="ARBA" id="ARBA00022473"/>
    </source>
</evidence>
<dbReference type="GO" id="GO:0051321">
    <property type="term" value="P:meiotic cell cycle"/>
    <property type="evidence" value="ECO:0007669"/>
    <property type="project" value="UniProtKB-KW"/>
</dbReference>
<dbReference type="InterPro" id="IPR011545">
    <property type="entry name" value="DEAD/DEAH_box_helicase_dom"/>
</dbReference>
<evidence type="ECO:0000256" key="10">
    <source>
        <dbReference type="ARBA" id="ARBA00022806"/>
    </source>
</evidence>
<dbReference type="Pfam" id="PF21010">
    <property type="entry name" value="HA2_C"/>
    <property type="match status" value="1"/>
</dbReference>
<dbReference type="InterPro" id="IPR001650">
    <property type="entry name" value="Helicase_C-like"/>
</dbReference>
<dbReference type="SUPFAM" id="SSF52540">
    <property type="entry name" value="P-loop containing nucleoside triphosphate hydrolases"/>
    <property type="match status" value="1"/>
</dbReference>
<dbReference type="InterPro" id="IPR014001">
    <property type="entry name" value="Helicase_ATP-bd"/>
</dbReference>
<keyword evidence="5" id="KW-0217">Developmental protein</keyword>
<evidence type="ECO:0000259" key="18">
    <source>
        <dbReference type="SMART" id="SM00490"/>
    </source>
</evidence>
<dbReference type="GO" id="GO:0030154">
    <property type="term" value="P:cell differentiation"/>
    <property type="evidence" value="ECO:0007669"/>
    <property type="project" value="UniProtKB-KW"/>
</dbReference>
<evidence type="ECO:0000256" key="12">
    <source>
        <dbReference type="ARBA" id="ARBA00022871"/>
    </source>
</evidence>
<evidence type="ECO:0000256" key="6">
    <source>
        <dbReference type="ARBA" id="ARBA00022490"/>
    </source>
</evidence>